<evidence type="ECO:0000313" key="8">
    <source>
        <dbReference type="EMBL" id="KAL2461373.1"/>
    </source>
</evidence>
<dbReference type="PANTHER" id="PTHR11945">
    <property type="entry name" value="MADS BOX PROTEIN"/>
    <property type="match status" value="1"/>
</dbReference>
<dbReference type="PANTHER" id="PTHR11945:SF387">
    <property type="entry name" value="AGAMOUS-LIKE MADS-BOX PROTEIN AGL80"/>
    <property type="match status" value="1"/>
</dbReference>
<dbReference type="FunFam" id="3.40.1810.10:FF:000024">
    <property type="entry name" value="Agamous-like MADS-box protein AGL80"/>
    <property type="match status" value="1"/>
</dbReference>
<evidence type="ECO:0000256" key="5">
    <source>
        <dbReference type="ARBA" id="ARBA00023242"/>
    </source>
</evidence>
<dbReference type="GO" id="GO:0003677">
    <property type="term" value="F:DNA binding"/>
    <property type="evidence" value="ECO:0007669"/>
    <property type="project" value="UniProtKB-KW"/>
</dbReference>
<protein>
    <submittedName>
        <fullName evidence="8">MADS-box transcription factor family protein</fullName>
    </submittedName>
</protein>
<gene>
    <name evidence="8" type="ORF">Adt_44793</name>
</gene>
<keyword evidence="2" id="KW-0805">Transcription regulation</keyword>
<dbReference type="GO" id="GO:0005634">
    <property type="term" value="C:nucleus"/>
    <property type="evidence" value="ECO:0007669"/>
    <property type="project" value="UniProtKB-SubCell"/>
</dbReference>
<sequence>MTRGKIKLEYIANVAEWKGSFKKRKMGLLNKVHELCTLCGVEACAIIYSAYEPEPTVWPSPLDAQQLISRFQELPEMEQTPRMFNQESYTDKRIRKSQEQAQKAAEEEQNKRHGNSSCTNALAGY</sequence>
<feature type="domain" description="MADS-box" evidence="7">
    <location>
        <begin position="1"/>
        <end position="49"/>
    </location>
</feature>
<evidence type="ECO:0000256" key="1">
    <source>
        <dbReference type="ARBA" id="ARBA00004123"/>
    </source>
</evidence>
<dbReference type="CDD" id="cd00266">
    <property type="entry name" value="MADS_SRF_like"/>
    <property type="match status" value="1"/>
</dbReference>
<keyword evidence="5" id="KW-0539">Nucleus</keyword>
<dbReference type="InterPro" id="IPR002100">
    <property type="entry name" value="TF_MADSbox"/>
</dbReference>
<dbReference type="PRINTS" id="PR00404">
    <property type="entry name" value="MADSDOMAIN"/>
</dbReference>
<accession>A0ABD1PBW1</accession>
<organism evidence="8 9">
    <name type="scientific">Abeliophyllum distichum</name>
    <dbReference type="NCBI Taxonomy" id="126358"/>
    <lineage>
        <taxon>Eukaryota</taxon>
        <taxon>Viridiplantae</taxon>
        <taxon>Streptophyta</taxon>
        <taxon>Embryophyta</taxon>
        <taxon>Tracheophyta</taxon>
        <taxon>Spermatophyta</taxon>
        <taxon>Magnoliopsida</taxon>
        <taxon>eudicotyledons</taxon>
        <taxon>Gunneridae</taxon>
        <taxon>Pentapetalae</taxon>
        <taxon>asterids</taxon>
        <taxon>lamiids</taxon>
        <taxon>Lamiales</taxon>
        <taxon>Oleaceae</taxon>
        <taxon>Forsythieae</taxon>
        <taxon>Abeliophyllum</taxon>
    </lineage>
</organism>
<evidence type="ECO:0000256" key="2">
    <source>
        <dbReference type="ARBA" id="ARBA00023015"/>
    </source>
</evidence>
<evidence type="ECO:0000256" key="4">
    <source>
        <dbReference type="ARBA" id="ARBA00023163"/>
    </source>
</evidence>
<dbReference type="Gene3D" id="3.40.1810.10">
    <property type="entry name" value="Transcription factor, MADS-box"/>
    <property type="match status" value="1"/>
</dbReference>
<keyword evidence="4" id="KW-0804">Transcription</keyword>
<comment type="caution">
    <text evidence="8">The sequence shown here is derived from an EMBL/GenBank/DDBJ whole genome shotgun (WGS) entry which is preliminary data.</text>
</comment>
<evidence type="ECO:0000313" key="9">
    <source>
        <dbReference type="Proteomes" id="UP001604336"/>
    </source>
</evidence>
<dbReference type="InterPro" id="IPR036879">
    <property type="entry name" value="TF_MADSbox_sf"/>
</dbReference>
<feature type="compositionally biased region" description="Basic and acidic residues" evidence="6">
    <location>
        <begin position="89"/>
        <end position="111"/>
    </location>
</feature>
<dbReference type="AlphaFoldDB" id="A0ABD1PBW1"/>
<proteinExistence type="predicted"/>
<dbReference type="PROSITE" id="PS50066">
    <property type="entry name" value="MADS_BOX_2"/>
    <property type="match status" value="1"/>
</dbReference>
<comment type="subcellular location">
    <subcellularLocation>
        <location evidence="1">Nucleus</location>
    </subcellularLocation>
</comment>
<dbReference type="Proteomes" id="UP001604336">
    <property type="component" value="Unassembled WGS sequence"/>
</dbReference>
<reference evidence="9" key="1">
    <citation type="submission" date="2024-07" db="EMBL/GenBank/DDBJ databases">
        <title>Two chromosome-level genome assemblies of Korean endemic species Abeliophyllum distichum and Forsythia ovata (Oleaceae).</title>
        <authorList>
            <person name="Jang H."/>
        </authorList>
    </citation>
    <scope>NUCLEOTIDE SEQUENCE [LARGE SCALE GENOMIC DNA]</scope>
</reference>
<dbReference type="SUPFAM" id="SSF55455">
    <property type="entry name" value="SRF-like"/>
    <property type="match status" value="1"/>
</dbReference>
<evidence type="ECO:0000259" key="7">
    <source>
        <dbReference type="PROSITE" id="PS50066"/>
    </source>
</evidence>
<dbReference type="SMART" id="SM00432">
    <property type="entry name" value="MADS"/>
    <property type="match status" value="1"/>
</dbReference>
<feature type="compositionally biased region" description="Polar residues" evidence="6">
    <location>
        <begin position="115"/>
        <end position="125"/>
    </location>
</feature>
<dbReference type="Pfam" id="PF00319">
    <property type="entry name" value="SRF-TF"/>
    <property type="match status" value="1"/>
</dbReference>
<keyword evidence="3" id="KW-0238">DNA-binding</keyword>
<evidence type="ECO:0000256" key="3">
    <source>
        <dbReference type="ARBA" id="ARBA00023125"/>
    </source>
</evidence>
<keyword evidence="9" id="KW-1185">Reference proteome</keyword>
<feature type="region of interest" description="Disordered" evidence="6">
    <location>
        <begin position="79"/>
        <end position="125"/>
    </location>
</feature>
<dbReference type="EMBL" id="JBFOLK010000014">
    <property type="protein sequence ID" value="KAL2461373.1"/>
    <property type="molecule type" value="Genomic_DNA"/>
</dbReference>
<dbReference type="InterPro" id="IPR033897">
    <property type="entry name" value="SRF-like_MADS-box"/>
</dbReference>
<evidence type="ECO:0000256" key="6">
    <source>
        <dbReference type="SAM" id="MobiDB-lite"/>
    </source>
</evidence>
<name>A0ABD1PBW1_9LAMI</name>